<reference evidence="3" key="1">
    <citation type="submission" date="2021-02" db="EMBL/GenBank/DDBJ databases">
        <title>Genome-Resolved Metagenomics of a Microbial Community Performing Photosynthetic Biological Nutrient Removal.</title>
        <authorList>
            <person name="Mcdaniel E.A."/>
        </authorList>
    </citation>
    <scope>NUCLEOTIDE SEQUENCE</scope>
    <source>
        <strain evidence="3">UWPOB_OBS1</strain>
    </source>
</reference>
<comment type="caution">
    <text evidence="3">The sequence shown here is derived from an EMBL/GenBank/DDBJ whole genome shotgun (WGS) entry which is preliminary data.</text>
</comment>
<evidence type="ECO:0000256" key="2">
    <source>
        <dbReference type="SAM" id="SignalP"/>
    </source>
</evidence>
<dbReference type="EMBL" id="JAFLCK010000006">
    <property type="protein sequence ID" value="MBN8659918.1"/>
    <property type="molecule type" value="Genomic_DNA"/>
</dbReference>
<dbReference type="Proteomes" id="UP000664277">
    <property type="component" value="Unassembled WGS sequence"/>
</dbReference>
<dbReference type="AlphaFoldDB" id="A0A8J7PDV7"/>
<keyword evidence="2" id="KW-0732">Signal</keyword>
<evidence type="ECO:0000313" key="4">
    <source>
        <dbReference type="Proteomes" id="UP000664277"/>
    </source>
</evidence>
<gene>
    <name evidence="3" type="ORF">J0M35_06115</name>
</gene>
<feature type="region of interest" description="Disordered" evidence="1">
    <location>
        <begin position="39"/>
        <end position="84"/>
    </location>
</feature>
<feature type="signal peptide" evidence="2">
    <location>
        <begin position="1"/>
        <end position="26"/>
    </location>
</feature>
<sequence>MRQARLFATILTLAALTGLSAGPGAAADPFQLGVEQQQFMDSNPGSFSGSYGYPAPQAVPTTPRLSAGATRQQPQQPRQTPTIQAGVQKQAVLPKGFMGAWRVMGNRTTVDAQPQYQNGIGQIFQQRTQNVWNIGGNAGNYTLSTDQGVTTQLYVQKVVGNQAFIRYQHPISKTMAQEAIVLQLGDGGMTFEGLERISIVKEGEPQPRAKVTYQLMGQRQ</sequence>
<feature type="chain" id="PRO_5035224052" evidence="2">
    <location>
        <begin position="27"/>
        <end position="220"/>
    </location>
</feature>
<accession>A0A8J7PDV7</accession>
<evidence type="ECO:0000256" key="1">
    <source>
        <dbReference type="SAM" id="MobiDB-lite"/>
    </source>
</evidence>
<name>A0A8J7PDV7_9BACT</name>
<proteinExistence type="predicted"/>
<evidence type="ECO:0000313" key="3">
    <source>
        <dbReference type="EMBL" id="MBN8659918.1"/>
    </source>
</evidence>
<feature type="compositionally biased region" description="Low complexity" evidence="1">
    <location>
        <begin position="70"/>
        <end position="82"/>
    </location>
</feature>
<feature type="compositionally biased region" description="Polar residues" evidence="1">
    <location>
        <begin position="39"/>
        <end position="49"/>
    </location>
</feature>
<protein>
    <submittedName>
        <fullName evidence="3">Uncharacterized protein</fullName>
    </submittedName>
</protein>
<organism evidence="3 4">
    <name type="scientific">Candidatus Obscuribacter phosphatis</name>
    <dbReference type="NCBI Taxonomy" id="1906157"/>
    <lineage>
        <taxon>Bacteria</taxon>
        <taxon>Bacillati</taxon>
        <taxon>Candidatus Melainabacteria</taxon>
        <taxon>Candidatus Obscuribacterales</taxon>
        <taxon>Candidatus Obscuribacteraceae</taxon>
        <taxon>Candidatus Obscuribacter</taxon>
    </lineage>
</organism>